<protein>
    <submittedName>
        <fullName evidence="1">Uncharacterized protein</fullName>
    </submittedName>
</protein>
<reference evidence="1 2" key="1">
    <citation type="journal article" date="2019" name="Commun. Biol.">
        <title>The bagworm genome reveals a unique fibroin gene that provides high tensile strength.</title>
        <authorList>
            <person name="Kono N."/>
            <person name="Nakamura H."/>
            <person name="Ohtoshi R."/>
            <person name="Tomita M."/>
            <person name="Numata K."/>
            <person name="Arakawa K."/>
        </authorList>
    </citation>
    <scope>NUCLEOTIDE SEQUENCE [LARGE SCALE GENOMIC DNA]</scope>
</reference>
<dbReference type="Proteomes" id="UP000299102">
    <property type="component" value="Unassembled WGS sequence"/>
</dbReference>
<comment type="caution">
    <text evidence="1">The sequence shown here is derived from an EMBL/GenBank/DDBJ whole genome shotgun (WGS) entry which is preliminary data.</text>
</comment>
<proteinExistence type="predicted"/>
<sequence>MSRRHYQFKKEMALKMDQPTRATAADWWRRRRPGARAPRPAAPPAPHQTFLERCRFDTITEITHDTSFSRPLGFLLDLQILL</sequence>
<gene>
    <name evidence="1" type="ORF">EVAR_39131_1</name>
</gene>
<dbReference type="EMBL" id="BGZK01000751">
    <property type="protein sequence ID" value="GBP59047.1"/>
    <property type="molecule type" value="Genomic_DNA"/>
</dbReference>
<organism evidence="1 2">
    <name type="scientific">Eumeta variegata</name>
    <name type="common">Bagworm moth</name>
    <name type="synonym">Eumeta japonica</name>
    <dbReference type="NCBI Taxonomy" id="151549"/>
    <lineage>
        <taxon>Eukaryota</taxon>
        <taxon>Metazoa</taxon>
        <taxon>Ecdysozoa</taxon>
        <taxon>Arthropoda</taxon>
        <taxon>Hexapoda</taxon>
        <taxon>Insecta</taxon>
        <taxon>Pterygota</taxon>
        <taxon>Neoptera</taxon>
        <taxon>Endopterygota</taxon>
        <taxon>Lepidoptera</taxon>
        <taxon>Glossata</taxon>
        <taxon>Ditrysia</taxon>
        <taxon>Tineoidea</taxon>
        <taxon>Psychidae</taxon>
        <taxon>Oiketicinae</taxon>
        <taxon>Eumeta</taxon>
    </lineage>
</organism>
<evidence type="ECO:0000313" key="1">
    <source>
        <dbReference type="EMBL" id="GBP59047.1"/>
    </source>
</evidence>
<keyword evidence="2" id="KW-1185">Reference proteome</keyword>
<evidence type="ECO:0000313" key="2">
    <source>
        <dbReference type="Proteomes" id="UP000299102"/>
    </source>
</evidence>
<accession>A0A4C1X9Y9</accession>
<dbReference type="AlphaFoldDB" id="A0A4C1X9Y9"/>
<name>A0A4C1X9Y9_EUMVA</name>
<dbReference type="OrthoDB" id="7487356at2759"/>